<evidence type="ECO:0000313" key="3">
    <source>
        <dbReference type="Proteomes" id="UP000036681"/>
    </source>
</evidence>
<feature type="coiled-coil region" evidence="1">
    <location>
        <begin position="304"/>
        <end position="581"/>
    </location>
</feature>
<evidence type="ECO:0000313" key="4">
    <source>
        <dbReference type="WBParaSite" id="ALUE_0000539601-mRNA-1"/>
    </source>
</evidence>
<dbReference type="WBParaSite" id="ALUE_0000539601-mRNA-1">
    <property type="protein sequence ID" value="ALUE_0000539601-mRNA-1"/>
    <property type="gene ID" value="ALUE_0000539601"/>
</dbReference>
<feature type="chain" id="PRO_5039929102" evidence="2">
    <location>
        <begin position="32"/>
        <end position="1039"/>
    </location>
</feature>
<protein>
    <submittedName>
        <fullName evidence="4">C2 NT-type domain-containing protein</fullName>
    </submittedName>
</protein>
<proteinExistence type="predicted"/>
<dbReference type="Proteomes" id="UP000036681">
    <property type="component" value="Unplaced"/>
</dbReference>
<accession>A0A9J2P6S3</accession>
<organism evidence="3 4">
    <name type="scientific">Ascaris lumbricoides</name>
    <name type="common">Giant roundworm</name>
    <dbReference type="NCBI Taxonomy" id="6252"/>
    <lineage>
        <taxon>Eukaryota</taxon>
        <taxon>Metazoa</taxon>
        <taxon>Ecdysozoa</taxon>
        <taxon>Nematoda</taxon>
        <taxon>Chromadorea</taxon>
        <taxon>Rhabditida</taxon>
        <taxon>Spirurina</taxon>
        <taxon>Ascaridomorpha</taxon>
        <taxon>Ascaridoidea</taxon>
        <taxon>Ascarididae</taxon>
        <taxon>Ascaris</taxon>
    </lineage>
</organism>
<feature type="signal peptide" evidence="2">
    <location>
        <begin position="1"/>
        <end position="31"/>
    </location>
</feature>
<feature type="coiled-coil region" evidence="1">
    <location>
        <begin position="624"/>
        <end position="868"/>
    </location>
</feature>
<feature type="coiled-coil region" evidence="1">
    <location>
        <begin position="904"/>
        <end position="1003"/>
    </location>
</feature>
<reference evidence="4" key="1">
    <citation type="submission" date="2023-03" db="UniProtKB">
        <authorList>
            <consortium name="WormBaseParasite"/>
        </authorList>
    </citation>
    <scope>IDENTIFICATION</scope>
</reference>
<evidence type="ECO:0000256" key="2">
    <source>
        <dbReference type="SAM" id="SignalP"/>
    </source>
</evidence>
<name>A0A9J2P6S3_ASCLU</name>
<keyword evidence="3" id="KW-1185">Reference proteome</keyword>
<keyword evidence="2" id="KW-0732">Signal</keyword>
<dbReference type="SUPFAM" id="SSF57997">
    <property type="entry name" value="Tropomyosin"/>
    <property type="match status" value="1"/>
</dbReference>
<evidence type="ECO:0000256" key="1">
    <source>
        <dbReference type="SAM" id="Coils"/>
    </source>
</evidence>
<dbReference type="AlphaFoldDB" id="A0A9J2P6S3"/>
<keyword evidence="1" id="KW-0175">Coiled coil</keyword>
<sequence length="1039" mass="118885">MSVAVQCSLFVANCAVDVLVFLLMYADESNSRVIPLVCKSNLAVLNRMKYHKVTSKRRVLFKRTIADYCTHESFLWVTGTKRGRLTQKSASAQLDQIKSSIQIEVYIEERIVLEVVLTNLATPARDISLMGIHTLDCLPKRYSGMGISKAFAYVSIHPDEVHARECPYNLAPAVLPECTRLDEHSYSLDVPTHLPTLYYANVESEAAVVQSARLFDGSTMPFEAVKDIQPNYYVPRSSSGQLPTPCCPKHCVNSSWYGLVPLNSASTMDDIKALQLSHCLQGWRSNSKKELENCPVETERMASLSNLIKALKEKTLECDSLKKKVEKFERDKQQWENQKRALESKQPMDVQMLQREKRELTMQLDREQNEKHELFLQINTLIAQVAEANRDAAEQQNSALLKAENDSLKSQLGNIQKIQTQLNNDVHSLQEELRRKTAEVESCKEDAKRRLELVENEKSKLQESIEGLERELQMKSAALQSLMLAKQDKRSGVDAATIERLTSDNEELTKQLTDTAKQVVAESEQKSLLNKQIEELRGELNAMEEKAARHEAEKLKNQKELEKKTAEAAEYRQRVELLQSSSGDREKQITTLERKLSERQSAHEAMMLELANLKAIVDASKSDNEIMKLRLEESQRTAKENEERCAEMQTNLQVGANAAHGLEAKIAASEAKLRAAEERTQKFELELERHRDETKKLSGQLSEQEQRNAEAQLEMKTSNAKIETLEVEIKNLRNQLDAQHGIDEQVKHLREELRLAGERNAALIEAIQKTENDADEADRSNRETIEELEEEVRSLQEKMRVMEGGEEERLNKMADLQSEKAKFEQKSRDAENKVLSITKDLEVARAELSKFELTIEQMRAENNKLMAKASLEDEVLTLATSLRTAHDDIRQYRMLTCEDCASPGSAKQEEIGKLNKEIRNLREENDRLTPSEKQAESLRAELIDLKQQFENIKEAEIAQTRSELELRHQQTLLDMKKHHELRITEMEQQIEHLKEEHLQENSQRRDIVCQKHNECPSTKSQRSLLAARVTPFPPSTLYR</sequence>